<name>A0A9P7V866_9ASCO</name>
<comment type="function">
    <text evidence="1">Responsible for methylating the 5'-cap structure of mRNAs.</text>
</comment>
<evidence type="ECO:0000259" key="16">
    <source>
        <dbReference type="PROSITE" id="PS51562"/>
    </source>
</evidence>
<comment type="subcellular location">
    <subcellularLocation>
        <location evidence="2">Nucleus</location>
    </subcellularLocation>
</comment>
<keyword evidence="4 17" id="KW-0489">Methyltransferase</keyword>
<accession>A0A9P7V866</accession>
<comment type="catalytic activity">
    <reaction evidence="13">
        <text>a 5'-end (5'-triphosphoguanosine)-ribonucleoside in mRNA + S-adenosyl-L-methionine = a 5'-end (N(7)-methyl 5'-triphosphoguanosine)-ribonucleoside in mRNA + S-adenosyl-L-homocysteine</text>
        <dbReference type="Rhea" id="RHEA:67008"/>
        <dbReference type="Rhea" id="RHEA-COMP:17166"/>
        <dbReference type="Rhea" id="RHEA-COMP:17167"/>
        <dbReference type="ChEBI" id="CHEBI:57856"/>
        <dbReference type="ChEBI" id="CHEBI:59789"/>
        <dbReference type="ChEBI" id="CHEBI:156461"/>
        <dbReference type="ChEBI" id="CHEBI:167617"/>
        <dbReference type="EC" id="2.1.1.56"/>
    </reaction>
</comment>
<keyword evidence="6" id="KW-0808">Transferase</keyword>
<sequence length="540" mass="61103">MTSSSEETKAASVVATPSPVGVQDGAPVTDAREEQDVSESFSRRETRRGSYTNGRRGYDTVPSKSVYAEEKELPVWLAQEKEAEQRNKYDKYGSRPSAPAASTQRGERTLEHNDRYARYRTGGSGSSGTETSVTGINNDIRDARRLREATANDYRSNKRSKYEGGSRGYDNNSRVGYGNEGNVASYSNLPITLGASEYQTFHSNIRDRDNKDINDIVRDHYNQRTKVSKFQGSRVQSPIYKMRNFNNAIKYMLLGNFARSLPDSGKPKVMLDLCCGKGGDLNKCEFIGVDHYIGVDISDGSVKEAYSRYSKNKAHFKLAHRVPDSRKYTFEACFATGDCFSTPIPDILEPHFPGIIENLFPVDCVSVQFSLHYSFETEEKARTLITNVSKSLRPGGVFVGTIPSSDFIKEKIIRKDFLSPKKFGNDLYQVTFERDPPEDGVFRPPFGNKYNYFLQDAVDNIPEYVVPFETLRSLCEDAGLTLKYRKSFIEMFNLEIPKYFSQLNRHLIDGMRRTDGKYGVEGLEKEAVNFYLAFAFEKLD</sequence>
<evidence type="ECO:0000256" key="10">
    <source>
        <dbReference type="ARBA" id="ARBA00023242"/>
    </source>
</evidence>
<dbReference type="GO" id="GO:0005634">
    <property type="term" value="C:nucleus"/>
    <property type="evidence" value="ECO:0007669"/>
    <property type="project" value="UniProtKB-SubCell"/>
</dbReference>
<dbReference type="Gene3D" id="3.40.50.150">
    <property type="entry name" value="Vaccinia Virus protein VP39"/>
    <property type="match status" value="1"/>
</dbReference>
<evidence type="ECO:0000256" key="6">
    <source>
        <dbReference type="ARBA" id="ARBA00022679"/>
    </source>
</evidence>
<evidence type="ECO:0000256" key="8">
    <source>
        <dbReference type="ARBA" id="ARBA00022884"/>
    </source>
</evidence>
<keyword evidence="10" id="KW-0539">Nucleus</keyword>
<evidence type="ECO:0000256" key="11">
    <source>
        <dbReference type="ARBA" id="ARBA00032772"/>
    </source>
</evidence>
<feature type="region of interest" description="Disordered" evidence="15">
    <location>
        <begin position="85"/>
        <end position="112"/>
    </location>
</feature>
<feature type="region of interest" description="Disordered" evidence="15">
    <location>
        <begin position="1"/>
        <end position="63"/>
    </location>
</feature>
<keyword evidence="5" id="KW-0507">mRNA processing</keyword>
<dbReference type="SUPFAM" id="SSF53335">
    <property type="entry name" value="S-adenosyl-L-methionine-dependent methyltransferases"/>
    <property type="match status" value="1"/>
</dbReference>
<gene>
    <name evidence="17" type="primary">ABD1</name>
    <name evidence="17" type="ORF">KQ657_001300</name>
</gene>
<dbReference type="GeneID" id="66114674"/>
<evidence type="ECO:0000313" key="18">
    <source>
        <dbReference type="Proteomes" id="UP000790833"/>
    </source>
</evidence>
<dbReference type="InterPro" id="IPR004971">
    <property type="entry name" value="mRNA_G-N7_MeTrfase_dom"/>
</dbReference>
<dbReference type="PROSITE" id="PS51562">
    <property type="entry name" value="RNA_CAP0_MT"/>
    <property type="match status" value="1"/>
</dbReference>
<dbReference type="AlphaFoldDB" id="A0A9P7V866"/>
<evidence type="ECO:0000256" key="4">
    <source>
        <dbReference type="ARBA" id="ARBA00022603"/>
    </source>
</evidence>
<reference evidence="17" key="1">
    <citation type="submission" date="2021-03" db="EMBL/GenBank/DDBJ databases">
        <authorList>
            <person name="Palmer J.M."/>
        </authorList>
    </citation>
    <scope>NUCLEOTIDE SEQUENCE</scope>
    <source>
        <strain evidence="17">ARV_011</strain>
    </source>
</reference>
<keyword evidence="7" id="KW-0949">S-adenosyl-L-methionine</keyword>
<evidence type="ECO:0000313" key="17">
    <source>
        <dbReference type="EMBL" id="KAG7192843.1"/>
    </source>
</evidence>
<dbReference type="FunFam" id="3.40.50.150:FF:000280">
    <property type="entry name" value="mRNA cap guanine-N7 methyltransferase"/>
    <property type="match status" value="1"/>
</dbReference>
<dbReference type="EMBL" id="JAHMUF010000015">
    <property type="protein sequence ID" value="KAG7192843.1"/>
    <property type="molecule type" value="Genomic_DNA"/>
</dbReference>
<evidence type="ECO:0000256" key="2">
    <source>
        <dbReference type="ARBA" id="ARBA00004123"/>
    </source>
</evidence>
<evidence type="ECO:0000256" key="15">
    <source>
        <dbReference type="SAM" id="MobiDB-lite"/>
    </source>
</evidence>
<comment type="caution">
    <text evidence="17">The sequence shown here is derived from an EMBL/GenBank/DDBJ whole genome shotgun (WGS) entry which is preliminary data.</text>
</comment>
<dbReference type="RefSeq" id="XP_043048393.1">
    <property type="nucleotide sequence ID" value="XM_043192098.1"/>
</dbReference>
<keyword evidence="9" id="KW-0506">mRNA capping</keyword>
<evidence type="ECO:0000256" key="13">
    <source>
        <dbReference type="ARBA" id="ARBA00044712"/>
    </source>
</evidence>
<dbReference type="GO" id="GO:0004482">
    <property type="term" value="F:mRNA 5'-cap (guanine-N7-)-methyltransferase activity"/>
    <property type="evidence" value="ECO:0007669"/>
    <property type="project" value="UniProtKB-EC"/>
</dbReference>
<evidence type="ECO:0000256" key="12">
    <source>
        <dbReference type="ARBA" id="ARBA00033387"/>
    </source>
</evidence>
<protein>
    <recommendedName>
        <fullName evidence="14">mRNA cap guanine-N(7) methyltransferase</fullName>
        <ecNumber evidence="3">2.1.1.56</ecNumber>
    </recommendedName>
    <alternativeName>
        <fullName evidence="11">mRNA (guanine-N(7))-methyltransferase</fullName>
    </alternativeName>
    <alternativeName>
        <fullName evidence="12">mRNA cap methyltransferase</fullName>
    </alternativeName>
</protein>
<dbReference type="PANTHER" id="PTHR12189">
    <property type="entry name" value="MRNA GUANINE-7- METHYLTRANSFERASE"/>
    <property type="match status" value="1"/>
</dbReference>
<keyword evidence="18" id="KW-1185">Reference proteome</keyword>
<proteinExistence type="predicted"/>
<dbReference type="InterPro" id="IPR029063">
    <property type="entry name" value="SAM-dependent_MTases_sf"/>
</dbReference>
<dbReference type="PANTHER" id="PTHR12189:SF2">
    <property type="entry name" value="MRNA CAP GUANINE-N7 METHYLTRANSFERASE"/>
    <property type="match status" value="1"/>
</dbReference>
<feature type="domain" description="MRNA cap 0 methyltransferase" evidence="16">
    <location>
        <begin position="237"/>
        <end position="539"/>
    </location>
</feature>
<keyword evidence="8" id="KW-0694">RNA-binding</keyword>
<evidence type="ECO:0000256" key="1">
    <source>
        <dbReference type="ARBA" id="ARBA00003378"/>
    </source>
</evidence>
<feature type="compositionally biased region" description="Basic and acidic residues" evidence="15">
    <location>
        <begin position="30"/>
        <end position="48"/>
    </location>
</feature>
<dbReference type="OrthoDB" id="10248867at2759"/>
<evidence type="ECO:0000256" key="5">
    <source>
        <dbReference type="ARBA" id="ARBA00022664"/>
    </source>
</evidence>
<dbReference type="CDD" id="cd02440">
    <property type="entry name" value="AdoMet_MTases"/>
    <property type="match status" value="1"/>
</dbReference>
<dbReference type="Proteomes" id="UP000790833">
    <property type="component" value="Unassembled WGS sequence"/>
</dbReference>
<feature type="region of interest" description="Disordered" evidence="15">
    <location>
        <begin position="154"/>
        <end position="173"/>
    </location>
</feature>
<evidence type="ECO:0000256" key="9">
    <source>
        <dbReference type="ARBA" id="ARBA00023042"/>
    </source>
</evidence>
<evidence type="ECO:0000256" key="3">
    <source>
        <dbReference type="ARBA" id="ARBA00011926"/>
    </source>
</evidence>
<dbReference type="GO" id="GO:0003723">
    <property type="term" value="F:RNA binding"/>
    <property type="evidence" value="ECO:0007669"/>
    <property type="project" value="UniProtKB-KW"/>
</dbReference>
<evidence type="ECO:0000256" key="7">
    <source>
        <dbReference type="ARBA" id="ARBA00022691"/>
    </source>
</evidence>
<dbReference type="Pfam" id="PF03291">
    <property type="entry name" value="mRNA_G-N7_MeTrfase"/>
    <property type="match status" value="1"/>
</dbReference>
<dbReference type="InterPro" id="IPR039753">
    <property type="entry name" value="RG7MT1"/>
</dbReference>
<organism evidence="17 18">
    <name type="scientific">Scheffersomyces spartinae</name>
    <dbReference type="NCBI Taxonomy" id="45513"/>
    <lineage>
        <taxon>Eukaryota</taxon>
        <taxon>Fungi</taxon>
        <taxon>Dikarya</taxon>
        <taxon>Ascomycota</taxon>
        <taxon>Saccharomycotina</taxon>
        <taxon>Pichiomycetes</taxon>
        <taxon>Debaryomycetaceae</taxon>
        <taxon>Scheffersomyces</taxon>
    </lineage>
</organism>
<evidence type="ECO:0000256" key="14">
    <source>
        <dbReference type="ARBA" id="ARBA00049739"/>
    </source>
</evidence>
<dbReference type="EC" id="2.1.1.56" evidence="3"/>